<evidence type="ECO:0000313" key="1">
    <source>
        <dbReference type="EMBL" id="KAI8426491.1"/>
    </source>
</evidence>
<reference evidence="1 2" key="1">
    <citation type="journal article" date="2022" name="Genome Biol. Evol.">
        <title>The Spruce Budworm Genome: Reconstructing the Evolutionary History of Antifreeze Proteins.</title>
        <authorList>
            <person name="Beliveau C."/>
            <person name="Gagne P."/>
            <person name="Picq S."/>
            <person name="Vernygora O."/>
            <person name="Keeling C.I."/>
            <person name="Pinkney K."/>
            <person name="Doucet D."/>
            <person name="Wen F."/>
            <person name="Johnston J.S."/>
            <person name="Maaroufi H."/>
            <person name="Boyle B."/>
            <person name="Laroche J."/>
            <person name="Dewar K."/>
            <person name="Juretic N."/>
            <person name="Blackburn G."/>
            <person name="Nisole A."/>
            <person name="Brunet B."/>
            <person name="Brandao M."/>
            <person name="Lumley L."/>
            <person name="Duan J."/>
            <person name="Quan G."/>
            <person name="Lucarotti C.J."/>
            <person name="Roe A.D."/>
            <person name="Sperling F.A.H."/>
            <person name="Levesque R.C."/>
            <person name="Cusson M."/>
        </authorList>
    </citation>
    <scope>NUCLEOTIDE SEQUENCE [LARGE SCALE GENOMIC DNA]</scope>
    <source>
        <strain evidence="1">Glfc:IPQL:Cfum</strain>
    </source>
</reference>
<comment type="caution">
    <text evidence="1">The sequence shown here is derived from an EMBL/GenBank/DDBJ whole genome shotgun (WGS) entry which is preliminary data.</text>
</comment>
<name>A0ACC0JQN1_CHOFU</name>
<proteinExistence type="predicted"/>
<protein>
    <submittedName>
        <fullName evidence="1">Uncharacterized protein</fullName>
    </submittedName>
</protein>
<dbReference type="EMBL" id="CM046108">
    <property type="protein sequence ID" value="KAI8426491.1"/>
    <property type="molecule type" value="Genomic_DNA"/>
</dbReference>
<evidence type="ECO:0000313" key="2">
    <source>
        <dbReference type="Proteomes" id="UP001064048"/>
    </source>
</evidence>
<sequence>MVITAIDSFVQRSLRKVVEVCSCIKEASFVPTATHTAHMIHTKVQSQSRSSARAALTDTRGARQAAAPAYQPRSQQILPRAFSDTRPFRD</sequence>
<gene>
    <name evidence="1" type="ORF">MSG28_005307</name>
</gene>
<accession>A0ACC0JQN1</accession>
<organism evidence="1 2">
    <name type="scientific">Choristoneura fumiferana</name>
    <name type="common">Spruce budworm moth</name>
    <name type="synonym">Archips fumiferana</name>
    <dbReference type="NCBI Taxonomy" id="7141"/>
    <lineage>
        <taxon>Eukaryota</taxon>
        <taxon>Metazoa</taxon>
        <taxon>Ecdysozoa</taxon>
        <taxon>Arthropoda</taxon>
        <taxon>Hexapoda</taxon>
        <taxon>Insecta</taxon>
        <taxon>Pterygota</taxon>
        <taxon>Neoptera</taxon>
        <taxon>Endopterygota</taxon>
        <taxon>Lepidoptera</taxon>
        <taxon>Glossata</taxon>
        <taxon>Ditrysia</taxon>
        <taxon>Tortricoidea</taxon>
        <taxon>Tortricidae</taxon>
        <taxon>Tortricinae</taxon>
        <taxon>Choristoneura</taxon>
    </lineage>
</organism>
<dbReference type="Proteomes" id="UP001064048">
    <property type="component" value="Chromosome 8"/>
</dbReference>
<keyword evidence="2" id="KW-1185">Reference proteome</keyword>